<evidence type="ECO:0000313" key="1">
    <source>
        <dbReference type="EMBL" id="EUA65414.1"/>
    </source>
</evidence>
<dbReference type="PATRIC" id="fig|1299334.3.peg.2398"/>
<reference evidence="1" key="1">
    <citation type="submission" date="2014-01" db="EMBL/GenBank/DDBJ databases">
        <authorList>
            <person name="Brown-Elliot B."/>
            <person name="Wallace R."/>
            <person name="Lenaerts A."/>
            <person name="Ordway D."/>
            <person name="DeGroote M.A."/>
            <person name="Parker T."/>
            <person name="Sizemore C."/>
            <person name="Tallon L.J."/>
            <person name="Sadzewicz L.K."/>
            <person name="Sengamalay N."/>
            <person name="Fraser C.M."/>
            <person name="Hine E."/>
            <person name="Shefchek K.A."/>
            <person name="Das S.P."/>
            <person name="Tettelin H."/>
        </authorList>
    </citation>
    <scope>NUCLEOTIDE SEQUENCE [LARGE SCALE GENOMIC DNA]</scope>
    <source>
        <strain evidence="1">4042</strain>
    </source>
</reference>
<sequence>MVGDHLPVRPRLFAARPVCGRIPCGRPLLLQRGQRAGQRGADRVWPLSVDIAGVSGGVCAAAIALRAPGLPVVRAPIAMAGDILRSVRPL</sequence>
<gene>
    <name evidence="1" type="ORF">I553_10711</name>
</gene>
<proteinExistence type="predicted"/>
<dbReference type="EMBL" id="JAOB01000027">
    <property type="protein sequence ID" value="EUA65414.1"/>
    <property type="molecule type" value="Genomic_DNA"/>
</dbReference>
<accession>X8DAN2</accession>
<dbReference type="AlphaFoldDB" id="X8DAN2"/>
<organism evidence="1">
    <name type="scientific">Mycobacterium xenopi 4042</name>
    <dbReference type="NCBI Taxonomy" id="1299334"/>
    <lineage>
        <taxon>Bacteria</taxon>
        <taxon>Bacillati</taxon>
        <taxon>Actinomycetota</taxon>
        <taxon>Actinomycetes</taxon>
        <taxon>Mycobacteriales</taxon>
        <taxon>Mycobacteriaceae</taxon>
        <taxon>Mycobacterium</taxon>
    </lineage>
</organism>
<protein>
    <submittedName>
        <fullName evidence="1">Uncharacterized protein</fullName>
    </submittedName>
</protein>
<name>X8DAN2_MYCXE</name>
<comment type="caution">
    <text evidence="1">The sequence shown here is derived from an EMBL/GenBank/DDBJ whole genome shotgun (WGS) entry which is preliminary data.</text>
</comment>